<feature type="region of interest" description="Disordered" evidence="1">
    <location>
        <begin position="205"/>
        <end position="253"/>
    </location>
</feature>
<dbReference type="PANTHER" id="PTHR15615">
    <property type="match status" value="1"/>
</dbReference>
<dbReference type="SUPFAM" id="SSF47954">
    <property type="entry name" value="Cyclin-like"/>
    <property type="match status" value="1"/>
</dbReference>
<dbReference type="Pfam" id="PF08613">
    <property type="entry name" value="Cyclin"/>
    <property type="match status" value="1"/>
</dbReference>
<name>A0A0L0VTC1_9BASI</name>
<feature type="compositionally biased region" description="Polar residues" evidence="1">
    <location>
        <begin position="219"/>
        <end position="228"/>
    </location>
</feature>
<sequence length="621" mass="67488">MSWSPIWAPSGVLPNRNSSVFDPCSARRDSTRTNAQSAELLKFSMNIPNFDRQSLGSSTIVLPPIYGPIGVRRSPSPSFAALPTMVPGGTACQPTSFVRTSSQADYLLSGRHGLPSPMDSTYFCSPIEVAHKVNHVNQPTRPFGDQPLMSPAPSPHPAVCSHLAYSSNQPKRSKAALATEDWDHPSFARPPHRAVAEPKLNKTADIWRPAGSPTDPNPAHQTTSTTDELQPISDEPLVPNVYPVPPPPPYEQSAAPLSDLAADIVWERCYFPKPRASVAVVPAPWESPLSWSTHSGFQSVTSPASHMASSNWTGSSANTFGVIGAEAKARRFNRQYPSSSVSPPQSARSNSPAHSRKQSIGTKMEVKPAFRRWTRQVLEQTLLSPPVLILALHYIDSLAGTDVFGDGNGKMSLLPYKMLLAALVVANKTLDDHSYRNSTFANVSSMTNAEVNGIEVALLKALKFDVVPSCDQWTNWLKEVIVAGERSGLLLPELGPPSPISPMPTPLFDAHPAERSPQHFEPSHSVHHGSIFDQAPTPEYHWHPTLDPLGPGVNHKSFASTAPQVETVPHLSGDFRFHPAPAPIESHRQFSNGPLSSFGAEFPSTYSANHFPRIYPAYSSQ</sequence>
<dbReference type="PANTHER" id="PTHR15615:SF27">
    <property type="entry name" value="PHO85 CYCLIN CLG1"/>
    <property type="match status" value="1"/>
</dbReference>
<dbReference type="InterPro" id="IPR013922">
    <property type="entry name" value="Cyclin_PHO80-like"/>
</dbReference>
<protein>
    <recommendedName>
        <fullName evidence="4">Cyclin N-terminal domain-containing protein</fullName>
    </recommendedName>
</protein>
<dbReference type="OrthoDB" id="244495at2759"/>
<evidence type="ECO:0008006" key="4">
    <source>
        <dbReference type="Google" id="ProtNLM"/>
    </source>
</evidence>
<dbReference type="Proteomes" id="UP000054564">
    <property type="component" value="Unassembled WGS sequence"/>
</dbReference>
<dbReference type="GO" id="GO:0019901">
    <property type="term" value="F:protein kinase binding"/>
    <property type="evidence" value="ECO:0007669"/>
    <property type="project" value="InterPro"/>
</dbReference>
<dbReference type="EMBL" id="AJIL01000023">
    <property type="protein sequence ID" value="KNF02506.1"/>
    <property type="molecule type" value="Genomic_DNA"/>
</dbReference>
<accession>A0A0L0VTC1</accession>
<evidence type="ECO:0000256" key="1">
    <source>
        <dbReference type="SAM" id="MobiDB-lite"/>
    </source>
</evidence>
<proteinExistence type="predicted"/>
<feature type="compositionally biased region" description="Low complexity" evidence="1">
    <location>
        <begin position="337"/>
        <end position="351"/>
    </location>
</feature>
<reference evidence="3" key="1">
    <citation type="submission" date="2014-03" db="EMBL/GenBank/DDBJ databases">
        <title>The Genome Sequence of Puccinia striiformis f. sp. tritici PST-78.</title>
        <authorList>
            <consortium name="The Broad Institute Genome Sequencing Platform"/>
            <person name="Cuomo C."/>
            <person name="Hulbert S."/>
            <person name="Chen X."/>
            <person name="Walker B."/>
            <person name="Young S.K."/>
            <person name="Zeng Q."/>
            <person name="Gargeya S."/>
            <person name="Fitzgerald M."/>
            <person name="Haas B."/>
            <person name="Abouelleil A."/>
            <person name="Alvarado L."/>
            <person name="Arachchi H.M."/>
            <person name="Berlin A.M."/>
            <person name="Chapman S.B."/>
            <person name="Goldberg J."/>
            <person name="Griggs A."/>
            <person name="Gujja S."/>
            <person name="Hansen M."/>
            <person name="Howarth C."/>
            <person name="Imamovic A."/>
            <person name="Larimer J."/>
            <person name="McCowan C."/>
            <person name="Montmayeur A."/>
            <person name="Murphy C."/>
            <person name="Neiman D."/>
            <person name="Pearson M."/>
            <person name="Priest M."/>
            <person name="Roberts A."/>
            <person name="Saif S."/>
            <person name="Shea T."/>
            <person name="Sisk P."/>
            <person name="Sykes S."/>
            <person name="Wortman J."/>
            <person name="Nusbaum C."/>
            <person name="Birren B."/>
        </authorList>
    </citation>
    <scope>NUCLEOTIDE SEQUENCE [LARGE SCALE GENOMIC DNA]</scope>
    <source>
        <strain evidence="3">race PST-78</strain>
    </source>
</reference>
<comment type="caution">
    <text evidence="2">The sequence shown here is derived from an EMBL/GenBank/DDBJ whole genome shotgun (WGS) entry which is preliminary data.</text>
</comment>
<feature type="region of interest" description="Disordered" evidence="1">
    <location>
        <begin position="334"/>
        <end position="361"/>
    </location>
</feature>
<dbReference type="CDD" id="cd20557">
    <property type="entry name" value="CYCLIN_ScPCL1-like"/>
    <property type="match status" value="1"/>
</dbReference>
<evidence type="ECO:0000313" key="3">
    <source>
        <dbReference type="Proteomes" id="UP000054564"/>
    </source>
</evidence>
<evidence type="ECO:0000313" key="2">
    <source>
        <dbReference type="EMBL" id="KNF02506.1"/>
    </source>
</evidence>
<organism evidence="2 3">
    <name type="scientific">Puccinia striiformis f. sp. tritici PST-78</name>
    <dbReference type="NCBI Taxonomy" id="1165861"/>
    <lineage>
        <taxon>Eukaryota</taxon>
        <taxon>Fungi</taxon>
        <taxon>Dikarya</taxon>
        <taxon>Basidiomycota</taxon>
        <taxon>Pucciniomycotina</taxon>
        <taxon>Pucciniomycetes</taxon>
        <taxon>Pucciniales</taxon>
        <taxon>Pucciniaceae</taxon>
        <taxon>Puccinia</taxon>
    </lineage>
</organism>
<dbReference type="AlphaFoldDB" id="A0A0L0VTC1"/>
<dbReference type="GO" id="GO:0000307">
    <property type="term" value="C:cyclin-dependent protein kinase holoenzyme complex"/>
    <property type="evidence" value="ECO:0007669"/>
    <property type="project" value="TreeGrafter"/>
</dbReference>
<dbReference type="STRING" id="1165861.A0A0L0VTC1"/>
<dbReference type="GO" id="GO:0016538">
    <property type="term" value="F:cyclin-dependent protein serine/threonine kinase regulator activity"/>
    <property type="evidence" value="ECO:0007669"/>
    <property type="project" value="TreeGrafter"/>
</dbReference>
<dbReference type="InterPro" id="IPR036915">
    <property type="entry name" value="Cyclin-like_sf"/>
</dbReference>
<gene>
    <name evidence="2" type="ORF">PSTG_04411</name>
</gene>
<keyword evidence="3" id="KW-1185">Reference proteome</keyword>
<dbReference type="GO" id="GO:0005634">
    <property type="term" value="C:nucleus"/>
    <property type="evidence" value="ECO:0007669"/>
    <property type="project" value="TreeGrafter"/>
</dbReference>
<dbReference type="Gene3D" id="1.10.472.10">
    <property type="entry name" value="Cyclin-like"/>
    <property type="match status" value="1"/>
</dbReference>